<keyword evidence="3" id="KW-1185">Reference proteome</keyword>
<sequence length="227" mass="25021">MLADTKIPSLKDVARIKIIIVGNSGVGKTTLLKNFLNGGVTREKYGTTVGTVSETKIVSVRSRDIPLTIWDTAGEEKHRCITPQFYRNSAAVLVLYDVTNRQSFDDLTKWLLDVKTRTESTTSIVIIGNKSDLSSRVVTHYEGCAFADRYECVFRETSALNDDDIVTVFEELVIKICDKIERGLLPTAKHGVHYNNDAPRLLLAAPDLPKSPDLPAAPALPQARGCC</sequence>
<accession>A0A9P6JDP3</accession>
<dbReference type="Gene3D" id="3.40.50.300">
    <property type="entry name" value="P-loop containing nucleotide triphosphate hydrolases"/>
    <property type="match status" value="1"/>
</dbReference>
<comment type="similarity">
    <text evidence="1">Belongs to the small GTPase superfamily. Rab family.</text>
</comment>
<dbReference type="InterPro" id="IPR001806">
    <property type="entry name" value="Small_GTPase"/>
</dbReference>
<dbReference type="InterPro" id="IPR050209">
    <property type="entry name" value="Rab_GTPases_membrane_traffic"/>
</dbReference>
<dbReference type="SMART" id="SM00176">
    <property type="entry name" value="RAN"/>
    <property type="match status" value="1"/>
</dbReference>
<dbReference type="InterPro" id="IPR005225">
    <property type="entry name" value="Small_GTP-bd"/>
</dbReference>
<protein>
    <submittedName>
        <fullName evidence="2">Uncharacterized protein</fullName>
    </submittedName>
</protein>
<gene>
    <name evidence="2" type="ORF">BGZ70_008050</name>
</gene>
<dbReference type="NCBIfam" id="TIGR00231">
    <property type="entry name" value="small_GTP"/>
    <property type="match status" value="1"/>
</dbReference>
<dbReference type="PROSITE" id="PS51420">
    <property type="entry name" value="RHO"/>
    <property type="match status" value="1"/>
</dbReference>
<dbReference type="SMART" id="SM00175">
    <property type="entry name" value="RAB"/>
    <property type="match status" value="1"/>
</dbReference>
<dbReference type="Pfam" id="PF00071">
    <property type="entry name" value="Ras"/>
    <property type="match status" value="1"/>
</dbReference>
<dbReference type="InterPro" id="IPR027417">
    <property type="entry name" value="P-loop_NTPase"/>
</dbReference>
<dbReference type="CDD" id="cd00154">
    <property type="entry name" value="Rab"/>
    <property type="match status" value="1"/>
</dbReference>
<comment type="caution">
    <text evidence="2">The sequence shown here is derived from an EMBL/GenBank/DDBJ whole genome shotgun (WGS) entry which is preliminary data.</text>
</comment>
<dbReference type="FunFam" id="3.40.50.300:FF:001447">
    <property type="entry name" value="Ras-related protein Rab-1B"/>
    <property type="match status" value="1"/>
</dbReference>
<dbReference type="SMART" id="SM00173">
    <property type="entry name" value="RAS"/>
    <property type="match status" value="1"/>
</dbReference>
<dbReference type="PANTHER" id="PTHR47979">
    <property type="entry name" value="DRAB11-RELATED"/>
    <property type="match status" value="1"/>
</dbReference>
<dbReference type="AlphaFoldDB" id="A0A9P6JDP3"/>
<evidence type="ECO:0000256" key="1">
    <source>
        <dbReference type="ARBA" id="ARBA00006270"/>
    </source>
</evidence>
<proteinExistence type="inferred from homology"/>
<dbReference type="EMBL" id="JAAAHY010000055">
    <property type="protein sequence ID" value="KAF9967822.1"/>
    <property type="molecule type" value="Genomic_DNA"/>
</dbReference>
<evidence type="ECO:0000313" key="2">
    <source>
        <dbReference type="EMBL" id="KAF9967822.1"/>
    </source>
</evidence>
<name>A0A9P6JDP3_MORAP</name>
<dbReference type="PRINTS" id="PR00449">
    <property type="entry name" value="RASTRNSFRMNG"/>
</dbReference>
<dbReference type="PROSITE" id="PS51421">
    <property type="entry name" value="RAS"/>
    <property type="match status" value="1"/>
</dbReference>
<dbReference type="OrthoDB" id="3170179at2759"/>
<dbReference type="PROSITE" id="PS51419">
    <property type="entry name" value="RAB"/>
    <property type="match status" value="1"/>
</dbReference>
<dbReference type="SMART" id="SM00174">
    <property type="entry name" value="RHO"/>
    <property type="match status" value="1"/>
</dbReference>
<organism evidence="2 3">
    <name type="scientific">Mortierella alpina</name>
    <name type="common">Oleaginous fungus</name>
    <name type="synonym">Mortierella renispora</name>
    <dbReference type="NCBI Taxonomy" id="64518"/>
    <lineage>
        <taxon>Eukaryota</taxon>
        <taxon>Fungi</taxon>
        <taxon>Fungi incertae sedis</taxon>
        <taxon>Mucoromycota</taxon>
        <taxon>Mortierellomycotina</taxon>
        <taxon>Mortierellomycetes</taxon>
        <taxon>Mortierellales</taxon>
        <taxon>Mortierellaceae</taxon>
        <taxon>Mortierella</taxon>
    </lineage>
</organism>
<dbReference type="GO" id="GO:0005525">
    <property type="term" value="F:GTP binding"/>
    <property type="evidence" value="ECO:0007669"/>
    <property type="project" value="InterPro"/>
</dbReference>
<reference evidence="2" key="1">
    <citation type="journal article" date="2020" name="Fungal Divers.">
        <title>Resolving the Mortierellaceae phylogeny through synthesis of multi-gene phylogenetics and phylogenomics.</title>
        <authorList>
            <person name="Vandepol N."/>
            <person name="Liber J."/>
            <person name="Desiro A."/>
            <person name="Na H."/>
            <person name="Kennedy M."/>
            <person name="Barry K."/>
            <person name="Grigoriev I.V."/>
            <person name="Miller A.N."/>
            <person name="O'Donnell K."/>
            <person name="Stajich J.E."/>
            <person name="Bonito G."/>
        </authorList>
    </citation>
    <scope>NUCLEOTIDE SEQUENCE</scope>
    <source>
        <strain evidence="2">CK1249</strain>
    </source>
</reference>
<evidence type="ECO:0000313" key="3">
    <source>
        <dbReference type="Proteomes" id="UP000738359"/>
    </source>
</evidence>
<dbReference type="GO" id="GO:0003924">
    <property type="term" value="F:GTPase activity"/>
    <property type="evidence" value="ECO:0007669"/>
    <property type="project" value="InterPro"/>
</dbReference>
<dbReference type="Proteomes" id="UP000738359">
    <property type="component" value="Unassembled WGS sequence"/>
</dbReference>
<dbReference type="SUPFAM" id="SSF52540">
    <property type="entry name" value="P-loop containing nucleoside triphosphate hydrolases"/>
    <property type="match status" value="1"/>
</dbReference>